<comment type="caution">
    <text evidence="6">The sequence shown here is derived from an EMBL/GenBank/DDBJ whole genome shotgun (WGS) entry which is preliminary data.</text>
</comment>
<evidence type="ECO:0000259" key="5">
    <source>
        <dbReference type="PROSITE" id="PS50043"/>
    </source>
</evidence>
<dbReference type="EMBL" id="BNJJ01000009">
    <property type="protein sequence ID" value="GHO85539.1"/>
    <property type="molecule type" value="Genomic_DNA"/>
</dbReference>
<dbReference type="PANTHER" id="PTHR44688:SF25">
    <property type="entry name" value="HTH LUXR-TYPE DOMAIN-CONTAINING PROTEIN"/>
    <property type="match status" value="1"/>
</dbReference>
<dbReference type="InterPro" id="IPR027417">
    <property type="entry name" value="P-loop_NTPase"/>
</dbReference>
<dbReference type="Proteomes" id="UP000635565">
    <property type="component" value="Unassembled WGS sequence"/>
</dbReference>
<dbReference type="SUPFAM" id="SSF46894">
    <property type="entry name" value="C-terminal effector domain of the bipartite response regulators"/>
    <property type="match status" value="1"/>
</dbReference>
<evidence type="ECO:0000313" key="7">
    <source>
        <dbReference type="Proteomes" id="UP000635565"/>
    </source>
</evidence>
<sequence length="926" mass="104538">MPEPDLLVTKFTIPPVRPILLHRMHLFTVLDQNRLFPLMLLSAPAGFGKTTLLSAWASQNSGQVAWLTLGEQDNDPTRFWAYVIAAFRHSGSLIGEATLAMLYSPQPSLLTGALTALINELATLAQDTTLILDDYHLIREHAIHESLQFLLENLPPHLHLLLASRSDPQLPLPRLRARGQVVEIREADLRLSDEEATQFMIQVMGLALSEEQVGQLKTRTEGWIAGLQLAALSLRRHSDVSNFLQTFTGSHRFILDYVQEEILATLPESQQRFLLYTSVLDQMNAEVCQVLTGDPASQQMLESLERANLFLIPLDEERRWYRFQTLFREVLQARLQITEPEQIGRLHREAALWYQRQEWPHEAIPHALATQDFLFVAELLEDCIERLYLQGELKTLLTWIKLLPREVLRMHPRLTTSYILAFNMLFPFSHQQQEEKAYLQQLQKDVELLLQSEDQAVFPSIERDRLHDRIMVLKAWNLVAGALSDGDAAQLNSVAELLQRLPLDDDIMWQQHRLAPFAIAWRMAGDFPRMVATIQKIRRMDWLTQNRYLEVQYLWGLIAALIALGQLRQANEYCQELQQLVTSLRVPAPLAAYPDLFQAQFAYAWNQLDIAKAAAQKAIDRTAALQYMDILMGAYEVLARCYIAQGDLTGAKQTIRKMEQVNQSAGIPLFRPWIESLWAQLWLAQGHLGWVVDWAEHTTYHQEALSYSRESAYLALARVYLAQQQYPLALQWLASLLHGAEQVAREGSVIAILALQVATLQSADDTPAALHVLHRLLTLTQPEGCIRVFLDAGTPMRQALQALLTASDVQPNGSLVPPALAAHAHSVLTAFASDQQQQKTPVTTPSISKTSSIPASRTAQQLPEPLTAREMEVLHLLAEGASNQEIARQLVISLATAKKHVASIRSKLDAENRTQAIAHARALSLL</sequence>
<accession>A0ABQ3VIM1</accession>
<reference evidence="6 7" key="1">
    <citation type="journal article" date="2021" name="Int. J. Syst. Evol. Microbiol.">
        <title>Reticulibacter mediterranei gen. nov., sp. nov., within the new family Reticulibacteraceae fam. nov., and Ktedonospora formicarum gen. nov., sp. nov., Ktedonobacter robiniae sp. nov., Dictyobacter formicarum sp. nov. and Dictyobacter arantiisoli sp. nov., belonging to the class Ktedonobacteria.</title>
        <authorList>
            <person name="Yabe S."/>
            <person name="Zheng Y."/>
            <person name="Wang C.M."/>
            <person name="Sakai Y."/>
            <person name="Abe K."/>
            <person name="Yokota A."/>
            <person name="Donadio S."/>
            <person name="Cavaletti L."/>
            <person name="Monciardini P."/>
        </authorList>
    </citation>
    <scope>NUCLEOTIDE SEQUENCE [LARGE SCALE GENOMIC DNA]</scope>
    <source>
        <strain evidence="6 7">SOSP1-9</strain>
    </source>
</reference>
<dbReference type="Pfam" id="PF17874">
    <property type="entry name" value="TPR_MalT"/>
    <property type="match status" value="1"/>
</dbReference>
<evidence type="ECO:0000256" key="3">
    <source>
        <dbReference type="ARBA" id="ARBA00023163"/>
    </source>
</evidence>
<gene>
    <name evidence="6" type="ORF">KSZ_35450</name>
</gene>
<keyword evidence="3" id="KW-0804">Transcription</keyword>
<evidence type="ECO:0000256" key="1">
    <source>
        <dbReference type="ARBA" id="ARBA00023015"/>
    </source>
</evidence>
<keyword evidence="2" id="KW-0238">DNA-binding</keyword>
<dbReference type="Pfam" id="PF25873">
    <property type="entry name" value="WHD_MalT"/>
    <property type="match status" value="1"/>
</dbReference>
<feature type="domain" description="HTH luxR-type" evidence="5">
    <location>
        <begin position="859"/>
        <end position="924"/>
    </location>
</feature>
<dbReference type="RefSeq" id="WP_201363185.1">
    <property type="nucleotide sequence ID" value="NZ_BNJJ01000009.1"/>
</dbReference>
<name>A0ABQ3VIM1_9CHLR</name>
<organism evidence="6 7">
    <name type="scientific">Dictyobacter formicarum</name>
    <dbReference type="NCBI Taxonomy" id="2778368"/>
    <lineage>
        <taxon>Bacteria</taxon>
        <taxon>Bacillati</taxon>
        <taxon>Chloroflexota</taxon>
        <taxon>Ktedonobacteria</taxon>
        <taxon>Ktedonobacterales</taxon>
        <taxon>Dictyobacteraceae</taxon>
        <taxon>Dictyobacter</taxon>
    </lineage>
</organism>
<dbReference type="PROSITE" id="PS50043">
    <property type="entry name" value="HTH_LUXR_2"/>
    <property type="match status" value="1"/>
</dbReference>
<dbReference type="SMART" id="SM00421">
    <property type="entry name" value="HTH_LUXR"/>
    <property type="match status" value="1"/>
</dbReference>
<dbReference type="SUPFAM" id="SSF48452">
    <property type="entry name" value="TPR-like"/>
    <property type="match status" value="1"/>
</dbReference>
<dbReference type="Gene3D" id="1.25.40.10">
    <property type="entry name" value="Tetratricopeptide repeat domain"/>
    <property type="match status" value="1"/>
</dbReference>
<dbReference type="InterPro" id="IPR016032">
    <property type="entry name" value="Sig_transdc_resp-reg_C-effctor"/>
</dbReference>
<dbReference type="Gene3D" id="3.40.50.300">
    <property type="entry name" value="P-loop containing nucleotide triphosphate hydrolases"/>
    <property type="match status" value="1"/>
</dbReference>
<keyword evidence="7" id="KW-1185">Reference proteome</keyword>
<feature type="region of interest" description="Disordered" evidence="4">
    <location>
        <begin position="833"/>
        <end position="861"/>
    </location>
</feature>
<dbReference type="InterPro" id="IPR000792">
    <property type="entry name" value="Tscrpt_reg_LuxR_C"/>
</dbReference>
<evidence type="ECO:0000256" key="4">
    <source>
        <dbReference type="SAM" id="MobiDB-lite"/>
    </source>
</evidence>
<protein>
    <recommendedName>
        <fullName evidence="5">HTH luxR-type domain-containing protein</fullName>
    </recommendedName>
</protein>
<dbReference type="Pfam" id="PF00196">
    <property type="entry name" value="GerE"/>
    <property type="match status" value="1"/>
</dbReference>
<dbReference type="PANTHER" id="PTHR44688">
    <property type="entry name" value="DNA-BINDING TRANSCRIPTIONAL ACTIVATOR DEVR_DOSR"/>
    <property type="match status" value="1"/>
</dbReference>
<keyword evidence="1" id="KW-0805">Transcription regulation</keyword>
<dbReference type="InterPro" id="IPR041617">
    <property type="entry name" value="TPR_MalT"/>
</dbReference>
<dbReference type="InterPro" id="IPR059106">
    <property type="entry name" value="WHD_MalT"/>
</dbReference>
<dbReference type="Gene3D" id="1.10.10.10">
    <property type="entry name" value="Winged helix-like DNA-binding domain superfamily/Winged helix DNA-binding domain"/>
    <property type="match status" value="1"/>
</dbReference>
<feature type="compositionally biased region" description="Low complexity" evidence="4">
    <location>
        <begin position="839"/>
        <end position="854"/>
    </location>
</feature>
<dbReference type="CDD" id="cd06170">
    <property type="entry name" value="LuxR_C_like"/>
    <property type="match status" value="1"/>
</dbReference>
<evidence type="ECO:0000256" key="2">
    <source>
        <dbReference type="ARBA" id="ARBA00023125"/>
    </source>
</evidence>
<dbReference type="InterPro" id="IPR036388">
    <property type="entry name" value="WH-like_DNA-bd_sf"/>
</dbReference>
<dbReference type="SUPFAM" id="SSF52540">
    <property type="entry name" value="P-loop containing nucleoside triphosphate hydrolases"/>
    <property type="match status" value="1"/>
</dbReference>
<evidence type="ECO:0000313" key="6">
    <source>
        <dbReference type="EMBL" id="GHO85539.1"/>
    </source>
</evidence>
<dbReference type="InterPro" id="IPR011990">
    <property type="entry name" value="TPR-like_helical_dom_sf"/>
</dbReference>
<dbReference type="PRINTS" id="PR00038">
    <property type="entry name" value="HTHLUXR"/>
</dbReference>
<proteinExistence type="predicted"/>